<name>A0A7C0U1G3_DESA2</name>
<dbReference type="Pfam" id="PF00691">
    <property type="entry name" value="OmpA"/>
    <property type="match status" value="1"/>
</dbReference>
<dbReference type="SUPFAM" id="SSF103088">
    <property type="entry name" value="OmpA-like"/>
    <property type="match status" value="1"/>
</dbReference>
<dbReference type="PANTHER" id="PTHR30329">
    <property type="entry name" value="STATOR ELEMENT OF FLAGELLAR MOTOR COMPLEX"/>
    <property type="match status" value="1"/>
</dbReference>
<sequence>MKKGQIFLQISLYMILLCFFIYLNSYAEISEKKGAAVLRSLTDVFSFLPKGQSPLGQTKRGKLISEIPMEKIEDLEIREIRRLIIFSNLEEEIEIYKKGRQRIIIIPDDVLFDEQYKIKTKVFPFLKKMCKILSKSQYPIKIEGHTDNIPIPNFSNNFEFSAFKALRLLKFFINIGNINPHRLSAFGYGEYRPLVPNNSPGNRSKNNRIQIILYTKKEKDFKKINALKKPPTFFRFKNFIFKIFGGEEL</sequence>
<dbReference type="InterPro" id="IPR050330">
    <property type="entry name" value="Bact_OuterMem_StrucFunc"/>
</dbReference>
<dbReference type="EMBL" id="DRBS01000052">
    <property type="protein sequence ID" value="HDD43480.1"/>
    <property type="molecule type" value="Genomic_DNA"/>
</dbReference>
<protein>
    <recommendedName>
        <fullName evidence="3">OmpA-like domain-containing protein</fullName>
    </recommendedName>
</protein>
<comment type="caution">
    <text evidence="4">The sequence shown here is derived from an EMBL/GenBank/DDBJ whole genome shotgun (WGS) entry which is preliminary data.</text>
</comment>
<evidence type="ECO:0000256" key="2">
    <source>
        <dbReference type="SAM" id="Phobius"/>
    </source>
</evidence>
<feature type="domain" description="OmpA-like" evidence="3">
    <location>
        <begin position="99"/>
        <end position="217"/>
    </location>
</feature>
<proteinExistence type="predicted"/>
<dbReference type="Gene3D" id="3.30.1330.60">
    <property type="entry name" value="OmpA-like domain"/>
    <property type="match status" value="1"/>
</dbReference>
<dbReference type="GO" id="GO:0016020">
    <property type="term" value="C:membrane"/>
    <property type="evidence" value="ECO:0007669"/>
    <property type="project" value="UniProtKB-UniRule"/>
</dbReference>
<evidence type="ECO:0000259" key="3">
    <source>
        <dbReference type="PROSITE" id="PS51123"/>
    </source>
</evidence>
<dbReference type="Proteomes" id="UP000886289">
    <property type="component" value="Unassembled WGS sequence"/>
</dbReference>
<keyword evidence="1 2" id="KW-0472">Membrane</keyword>
<evidence type="ECO:0000313" key="4">
    <source>
        <dbReference type="EMBL" id="HDD43480.1"/>
    </source>
</evidence>
<dbReference type="AlphaFoldDB" id="A0A7C0U1G3"/>
<gene>
    <name evidence="4" type="ORF">ENG63_01265</name>
</gene>
<reference evidence="4" key="1">
    <citation type="journal article" date="2020" name="mSystems">
        <title>Genome- and Community-Level Interaction Insights into Carbon Utilization and Element Cycling Functions of Hydrothermarchaeota in Hydrothermal Sediment.</title>
        <authorList>
            <person name="Zhou Z."/>
            <person name="Liu Y."/>
            <person name="Xu W."/>
            <person name="Pan J."/>
            <person name="Luo Z.H."/>
            <person name="Li M."/>
        </authorList>
    </citation>
    <scope>NUCLEOTIDE SEQUENCE [LARGE SCALE GENOMIC DNA]</scope>
    <source>
        <strain evidence="4">HyVt-233</strain>
    </source>
</reference>
<evidence type="ECO:0000256" key="1">
    <source>
        <dbReference type="PROSITE-ProRule" id="PRU00473"/>
    </source>
</evidence>
<accession>A0A7C0U1G3</accession>
<dbReference type="PROSITE" id="PS51123">
    <property type="entry name" value="OMPA_2"/>
    <property type="match status" value="1"/>
</dbReference>
<feature type="transmembrane region" description="Helical" evidence="2">
    <location>
        <begin position="6"/>
        <end position="23"/>
    </location>
</feature>
<dbReference type="InterPro" id="IPR036737">
    <property type="entry name" value="OmpA-like_sf"/>
</dbReference>
<keyword evidence="2" id="KW-1133">Transmembrane helix</keyword>
<dbReference type="CDD" id="cd07185">
    <property type="entry name" value="OmpA_C-like"/>
    <property type="match status" value="1"/>
</dbReference>
<organism evidence="4">
    <name type="scientific">Desulfofervidus auxilii</name>
    <dbReference type="NCBI Taxonomy" id="1621989"/>
    <lineage>
        <taxon>Bacteria</taxon>
        <taxon>Pseudomonadati</taxon>
        <taxon>Thermodesulfobacteriota</taxon>
        <taxon>Candidatus Desulfofervidia</taxon>
        <taxon>Candidatus Desulfofervidales</taxon>
        <taxon>Candidatus Desulfofervidaceae</taxon>
        <taxon>Candidatus Desulfofervidus</taxon>
    </lineage>
</organism>
<keyword evidence="2" id="KW-0812">Transmembrane</keyword>
<dbReference type="PANTHER" id="PTHR30329:SF21">
    <property type="entry name" value="LIPOPROTEIN YIAD-RELATED"/>
    <property type="match status" value="1"/>
</dbReference>
<dbReference type="InterPro" id="IPR006665">
    <property type="entry name" value="OmpA-like"/>
</dbReference>